<comment type="caution">
    <text evidence="1">The sequence shown here is derived from an EMBL/GenBank/DDBJ whole genome shotgun (WGS) entry which is preliminary data.</text>
</comment>
<organism evidence="1 2">
    <name type="scientific">Trifolium medium</name>
    <dbReference type="NCBI Taxonomy" id="97028"/>
    <lineage>
        <taxon>Eukaryota</taxon>
        <taxon>Viridiplantae</taxon>
        <taxon>Streptophyta</taxon>
        <taxon>Embryophyta</taxon>
        <taxon>Tracheophyta</taxon>
        <taxon>Spermatophyta</taxon>
        <taxon>Magnoliopsida</taxon>
        <taxon>eudicotyledons</taxon>
        <taxon>Gunneridae</taxon>
        <taxon>Pentapetalae</taxon>
        <taxon>rosids</taxon>
        <taxon>fabids</taxon>
        <taxon>Fabales</taxon>
        <taxon>Fabaceae</taxon>
        <taxon>Papilionoideae</taxon>
        <taxon>50 kb inversion clade</taxon>
        <taxon>NPAAA clade</taxon>
        <taxon>Hologalegina</taxon>
        <taxon>IRL clade</taxon>
        <taxon>Trifolieae</taxon>
        <taxon>Trifolium</taxon>
    </lineage>
</organism>
<keyword evidence="2" id="KW-1185">Reference proteome</keyword>
<sequence>DLLNKFSDESVIAEKVTIDHGNIVDGADSSRREFSFVESSGGDVTPNLKKVKIEKE</sequence>
<proteinExistence type="predicted"/>
<feature type="non-terminal residue" evidence="1">
    <location>
        <position position="1"/>
    </location>
</feature>
<dbReference type="AlphaFoldDB" id="A0A392SU54"/>
<dbReference type="Proteomes" id="UP000265520">
    <property type="component" value="Unassembled WGS sequence"/>
</dbReference>
<protein>
    <submittedName>
        <fullName evidence="1">Uncharacterized protein</fullName>
    </submittedName>
</protein>
<evidence type="ECO:0000313" key="2">
    <source>
        <dbReference type="Proteomes" id="UP000265520"/>
    </source>
</evidence>
<dbReference type="EMBL" id="LXQA010446251">
    <property type="protein sequence ID" value="MCI52371.1"/>
    <property type="molecule type" value="Genomic_DNA"/>
</dbReference>
<name>A0A392SU54_9FABA</name>
<reference evidence="1 2" key="1">
    <citation type="journal article" date="2018" name="Front. Plant Sci.">
        <title>Red Clover (Trifolium pratense) and Zigzag Clover (T. medium) - A Picture of Genomic Similarities and Differences.</title>
        <authorList>
            <person name="Dluhosova J."/>
            <person name="Istvanek J."/>
            <person name="Nedelnik J."/>
            <person name="Repkova J."/>
        </authorList>
    </citation>
    <scope>NUCLEOTIDE SEQUENCE [LARGE SCALE GENOMIC DNA]</scope>
    <source>
        <strain evidence="2">cv. 10/8</strain>
        <tissue evidence="1">Leaf</tissue>
    </source>
</reference>
<evidence type="ECO:0000313" key="1">
    <source>
        <dbReference type="EMBL" id="MCI52371.1"/>
    </source>
</evidence>
<accession>A0A392SU54</accession>